<dbReference type="SUPFAM" id="SSF46785">
    <property type="entry name" value="Winged helix' DNA-binding domain"/>
    <property type="match status" value="1"/>
</dbReference>
<dbReference type="AlphaFoldDB" id="A0A212K8L5"/>
<sequence>MKEIAETATPVFDATYRQLKESITGGSLTHGERLPTEKWLCEQYDVSRTTLRKVIEQLEADGYLERRARKGVYVSYLVTPPIFEFPTSVHNLLRGAGRVSNSEIISYHTDSVGNTNPPIFRCPAEEPVSVIRRVRYVDGRPFAIQTLCLRTAFFPEFDPWWLRDQSFYTLLSERYHLEIDRTNQKVSTCSASKEAAGYLQIPVRTPLLHTTSLVITPKEEEVVHMEHIINTNVFPYTFCTNSL</sequence>
<evidence type="ECO:0000313" key="5">
    <source>
        <dbReference type="EMBL" id="SBW07855.1"/>
    </source>
</evidence>
<dbReference type="InterPro" id="IPR011663">
    <property type="entry name" value="UTRA"/>
</dbReference>
<feature type="domain" description="HTH gntR-type" evidence="4">
    <location>
        <begin position="9"/>
        <end position="77"/>
    </location>
</feature>
<keyword evidence="3" id="KW-0804">Transcription</keyword>
<evidence type="ECO:0000256" key="1">
    <source>
        <dbReference type="ARBA" id="ARBA00023015"/>
    </source>
</evidence>
<gene>
    <name evidence="5" type="ORF">KL86CLO1_12355</name>
</gene>
<name>A0A212K8L5_9FIRM</name>
<dbReference type="SUPFAM" id="SSF64288">
    <property type="entry name" value="Chorismate lyase-like"/>
    <property type="match status" value="1"/>
</dbReference>
<dbReference type="InterPro" id="IPR028978">
    <property type="entry name" value="Chorismate_lyase_/UTRA_dom_sf"/>
</dbReference>
<dbReference type="SMART" id="SM00866">
    <property type="entry name" value="UTRA"/>
    <property type="match status" value="1"/>
</dbReference>
<dbReference type="SMART" id="SM00345">
    <property type="entry name" value="HTH_GNTR"/>
    <property type="match status" value="1"/>
</dbReference>
<dbReference type="PANTHER" id="PTHR44846:SF1">
    <property type="entry name" value="MANNOSYL-D-GLYCERATE TRANSPORT_METABOLISM SYSTEM REPRESSOR MNGR-RELATED"/>
    <property type="match status" value="1"/>
</dbReference>
<proteinExistence type="predicted"/>
<dbReference type="InterPro" id="IPR000524">
    <property type="entry name" value="Tscrpt_reg_HTH_GntR"/>
</dbReference>
<dbReference type="InterPro" id="IPR036390">
    <property type="entry name" value="WH_DNA-bd_sf"/>
</dbReference>
<dbReference type="EMBL" id="FLUN01000001">
    <property type="protein sequence ID" value="SBW07855.1"/>
    <property type="molecule type" value="Genomic_DNA"/>
</dbReference>
<dbReference type="CDD" id="cd07377">
    <property type="entry name" value="WHTH_GntR"/>
    <property type="match status" value="1"/>
</dbReference>
<dbReference type="GO" id="GO:0003677">
    <property type="term" value="F:DNA binding"/>
    <property type="evidence" value="ECO:0007669"/>
    <property type="project" value="UniProtKB-KW"/>
</dbReference>
<dbReference type="InterPro" id="IPR050679">
    <property type="entry name" value="Bact_HTH_transcr_reg"/>
</dbReference>
<dbReference type="PRINTS" id="PR00035">
    <property type="entry name" value="HTHGNTR"/>
</dbReference>
<dbReference type="GO" id="GO:0045892">
    <property type="term" value="P:negative regulation of DNA-templated transcription"/>
    <property type="evidence" value="ECO:0007669"/>
    <property type="project" value="TreeGrafter"/>
</dbReference>
<dbReference type="PANTHER" id="PTHR44846">
    <property type="entry name" value="MANNOSYL-D-GLYCERATE TRANSPORT/METABOLISM SYSTEM REPRESSOR MNGR-RELATED"/>
    <property type="match status" value="1"/>
</dbReference>
<dbReference type="PROSITE" id="PS50949">
    <property type="entry name" value="HTH_GNTR"/>
    <property type="match status" value="1"/>
</dbReference>
<keyword evidence="1" id="KW-0805">Transcription regulation</keyword>
<dbReference type="Pfam" id="PF07702">
    <property type="entry name" value="UTRA"/>
    <property type="match status" value="1"/>
</dbReference>
<evidence type="ECO:0000259" key="4">
    <source>
        <dbReference type="PROSITE" id="PS50949"/>
    </source>
</evidence>
<dbReference type="Gene3D" id="3.40.1410.10">
    <property type="entry name" value="Chorismate lyase-like"/>
    <property type="match status" value="1"/>
</dbReference>
<accession>A0A212K8L5</accession>
<evidence type="ECO:0000256" key="3">
    <source>
        <dbReference type="ARBA" id="ARBA00023163"/>
    </source>
</evidence>
<protein>
    <submittedName>
        <fullName evidence="5">Putative Uncharacterized HTH-type transcriptional regulator YbgA</fullName>
    </submittedName>
</protein>
<dbReference type="GO" id="GO:0003700">
    <property type="term" value="F:DNA-binding transcription factor activity"/>
    <property type="evidence" value="ECO:0007669"/>
    <property type="project" value="InterPro"/>
</dbReference>
<evidence type="ECO:0000256" key="2">
    <source>
        <dbReference type="ARBA" id="ARBA00023125"/>
    </source>
</evidence>
<dbReference type="Pfam" id="PF00392">
    <property type="entry name" value="GntR"/>
    <property type="match status" value="1"/>
</dbReference>
<organism evidence="5">
    <name type="scientific">uncultured Eubacteriales bacterium</name>
    <dbReference type="NCBI Taxonomy" id="172733"/>
    <lineage>
        <taxon>Bacteria</taxon>
        <taxon>Bacillati</taxon>
        <taxon>Bacillota</taxon>
        <taxon>Clostridia</taxon>
        <taxon>Eubacteriales</taxon>
        <taxon>environmental samples</taxon>
    </lineage>
</organism>
<keyword evidence="2" id="KW-0238">DNA-binding</keyword>
<dbReference type="Gene3D" id="1.10.10.10">
    <property type="entry name" value="Winged helix-like DNA-binding domain superfamily/Winged helix DNA-binding domain"/>
    <property type="match status" value="1"/>
</dbReference>
<dbReference type="InterPro" id="IPR036388">
    <property type="entry name" value="WH-like_DNA-bd_sf"/>
</dbReference>
<reference evidence="5" key="1">
    <citation type="submission" date="2016-04" db="EMBL/GenBank/DDBJ databases">
        <authorList>
            <person name="Evans L.H."/>
            <person name="Alamgir A."/>
            <person name="Owens N."/>
            <person name="Weber N.D."/>
            <person name="Virtaneva K."/>
            <person name="Barbian K."/>
            <person name="Babar A."/>
            <person name="Rosenke K."/>
        </authorList>
    </citation>
    <scope>NUCLEOTIDE SEQUENCE</scope>
    <source>
        <strain evidence="5">86</strain>
    </source>
</reference>